<dbReference type="PANTHER" id="PTHR24296">
    <property type="entry name" value="CYTOCHROME P450"/>
    <property type="match status" value="1"/>
</dbReference>
<comment type="similarity">
    <text evidence="1">Belongs to the cytochrome P450 family.</text>
</comment>
<evidence type="ECO:0000313" key="8">
    <source>
        <dbReference type="EnsemblPlants" id="OMERI10G12900.1"/>
    </source>
</evidence>
<accession>A0A0E0F055</accession>
<keyword evidence="9" id="KW-1185">Reference proteome</keyword>
<feature type="transmembrane region" description="Helical" evidence="7">
    <location>
        <begin position="12"/>
        <end position="32"/>
    </location>
</feature>
<evidence type="ECO:0000256" key="2">
    <source>
        <dbReference type="ARBA" id="ARBA00022692"/>
    </source>
</evidence>
<evidence type="ECO:0000256" key="4">
    <source>
        <dbReference type="ARBA" id="ARBA00022989"/>
    </source>
</evidence>
<name>A0A0E0F055_9ORYZ</name>
<evidence type="ECO:0000313" key="9">
    <source>
        <dbReference type="Proteomes" id="UP000008021"/>
    </source>
</evidence>
<dbReference type="STRING" id="40149.A0A0E0F055"/>
<reference evidence="8" key="2">
    <citation type="submission" date="2018-05" db="EMBL/GenBank/DDBJ databases">
        <title>OmerRS3 (Oryza meridionalis Reference Sequence Version 3).</title>
        <authorList>
            <person name="Zhang J."/>
            <person name="Kudrna D."/>
            <person name="Lee S."/>
            <person name="Talag J."/>
            <person name="Welchert J."/>
            <person name="Wing R.A."/>
        </authorList>
    </citation>
    <scope>NUCLEOTIDE SEQUENCE [LARGE SCALE GENOMIC DNA]</scope>
    <source>
        <strain evidence="8">cv. OR44</strain>
    </source>
</reference>
<dbReference type="PRINTS" id="PR00385">
    <property type="entry name" value="P450"/>
</dbReference>
<dbReference type="InterPro" id="IPR001128">
    <property type="entry name" value="Cyt_P450"/>
</dbReference>
<keyword evidence="4 7" id="KW-1133">Transmembrane helix</keyword>
<dbReference type="SUPFAM" id="SSF48264">
    <property type="entry name" value="Cytochrome P450"/>
    <property type="match status" value="2"/>
</dbReference>
<dbReference type="GO" id="GO:0004497">
    <property type="term" value="F:monooxygenase activity"/>
    <property type="evidence" value="ECO:0007669"/>
    <property type="project" value="InterPro"/>
</dbReference>
<dbReference type="CDD" id="cd11064">
    <property type="entry name" value="CYP86A"/>
    <property type="match status" value="2"/>
</dbReference>
<dbReference type="InterPro" id="IPR002401">
    <property type="entry name" value="Cyt_P450_E_grp-I"/>
</dbReference>
<dbReference type="GO" id="GO:0016705">
    <property type="term" value="F:oxidoreductase activity, acting on paired donors, with incorporation or reduction of molecular oxygen"/>
    <property type="evidence" value="ECO:0007669"/>
    <property type="project" value="InterPro"/>
</dbReference>
<evidence type="ECO:0000256" key="1">
    <source>
        <dbReference type="ARBA" id="ARBA00010617"/>
    </source>
</evidence>
<keyword evidence="7" id="KW-0472">Membrane</keyword>
<dbReference type="InterPro" id="IPR036396">
    <property type="entry name" value="Cyt_P450_sf"/>
</dbReference>
<dbReference type="Gene3D" id="1.10.630.10">
    <property type="entry name" value="Cytochrome P450"/>
    <property type="match status" value="2"/>
</dbReference>
<protein>
    <recommendedName>
        <fullName evidence="10">Cytochrome P450</fullName>
    </recommendedName>
</protein>
<dbReference type="Pfam" id="PF00067">
    <property type="entry name" value="p450"/>
    <property type="match status" value="2"/>
</dbReference>
<dbReference type="PRINTS" id="PR00463">
    <property type="entry name" value="EP450I"/>
</dbReference>
<keyword evidence="2 7" id="KW-0812">Transmembrane</keyword>
<sequence>MGDEGGGDSSYSPAAAVGLVLVVAISTYLAVVTRKQKQRRRRPPVVGTAFHQLYHVRRVHDYHTALSREHMTFRLLVPAGREQIYTCDPAVVEHILRTNFANYGKGSFNHGNMSDLFGDGIFAVDGDKWKQQRKIASYDFTTRALRDFSGDVFKRNAAKLAGVVSSHAASNQTMDFQGFLMRATMDSIFTIAFGQDLNTLDGSGEGRRFAAAFDDASEFTMLRYLNPFWKLSRLLNVGAEAMLKERIKIVDGFVYKLIRDRSDELSNTKAHEHDSRQDILTRFIQATTSDSGTVDYKYLRDIILNIVIAGKDTTAGSLAWFLYMVCKHPEVQEKVCHEAMEATNAGEAASIDAFSQSLTDEALNKMHYLHAALTETLRLYPAVPLDNKQCFSDDVLPNGFNVSKGDIVFFIPYAMGRMERLWGKDAESFRPERWLDENGIFQQESPFKFTAFQAGPRICLGKDFAYRQMKIFAAVLLRFFVLRLRDEKEIVSYRTTLTLAIDQAMGAERSGDSCYSPAAVAITAGLALVAICSYLAVTSNKQKRRRRPPVVGTVFHQLYHVRRIHDYHTALSREHTTFRMLVPAGGDQIYTCDPAVVEHILKTNFANYGKGPFNHGNAKDLFGDGIFAIDGDKWKQQRKIASYDFSTRALRDFSCAVFKRNAAKLAGIVSNHAASNQSMDFQGLMLRATMDSIFTIAFGTDLNTLDGSGEGSRFAAAFDDASEFTMLRYISPLWKLARLLNVGVEAMLKERIKVVDEFVYRLIRARSDELSNAHDSGSRQDILSRFLQATTSDSGVDYKYLRDIILNIVIAGKDTTAGALAWFLYMVCKHPEVQEKICHEAMVATNAGDTASVDEFLQSLTDQALNNMHYLHAALTETLRLYPSVPMENKQCFSDDVLPNGFNVSKGDIVFFIPYAMGRMESLWGKDAEAFRPERWLDENGVFQQESPFKFTAFQAGPRICLGKEFAYRQMKIFAAVLLRFFVLRLRDEKEIVSYRTTLTLAIDQGLHLTATAR</sequence>
<dbReference type="EnsemblPlants" id="OMERI10G12900.1">
    <property type="protein sequence ID" value="OMERI10G12900.1"/>
    <property type="gene ID" value="OMERI10G12900"/>
</dbReference>
<evidence type="ECO:0000256" key="3">
    <source>
        <dbReference type="ARBA" id="ARBA00022723"/>
    </source>
</evidence>
<evidence type="ECO:0000256" key="7">
    <source>
        <dbReference type="SAM" id="Phobius"/>
    </source>
</evidence>
<feature type="transmembrane region" description="Helical" evidence="7">
    <location>
        <begin position="515"/>
        <end position="537"/>
    </location>
</feature>
<dbReference type="GO" id="GO:0005506">
    <property type="term" value="F:iron ion binding"/>
    <property type="evidence" value="ECO:0007669"/>
    <property type="project" value="InterPro"/>
</dbReference>
<dbReference type="GO" id="GO:0020037">
    <property type="term" value="F:heme binding"/>
    <property type="evidence" value="ECO:0007669"/>
    <property type="project" value="InterPro"/>
</dbReference>
<proteinExistence type="inferred from homology"/>
<keyword evidence="5" id="KW-0560">Oxidoreductase</keyword>
<evidence type="ECO:0008006" key="10">
    <source>
        <dbReference type="Google" id="ProtNLM"/>
    </source>
</evidence>
<dbReference type="HOGENOM" id="CLU_001570_9_0_1"/>
<keyword evidence="3" id="KW-0479">Metal-binding</keyword>
<evidence type="ECO:0000256" key="5">
    <source>
        <dbReference type="ARBA" id="ARBA00023002"/>
    </source>
</evidence>
<dbReference type="Proteomes" id="UP000008021">
    <property type="component" value="Chromosome 10"/>
</dbReference>
<keyword evidence="6" id="KW-0408">Iron</keyword>
<dbReference type="Gramene" id="OMERI10G12900.1">
    <property type="protein sequence ID" value="OMERI10G12900.1"/>
    <property type="gene ID" value="OMERI10G12900"/>
</dbReference>
<organism evidence="8">
    <name type="scientific">Oryza meridionalis</name>
    <dbReference type="NCBI Taxonomy" id="40149"/>
    <lineage>
        <taxon>Eukaryota</taxon>
        <taxon>Viridiplantae</taxon>
        <taxon>Streptophyta</taxon>
        <taxon>Embryophyta</taxon>
        <taxon>Tracheophyta</taxon>
        <taxon>Spermatophyta</taxon>
        <taxon>Magnoliopsida</taxon>
        <taxon>Liliopsida</taxon>
        <taxon>Poales</taxon>
        <taxon>Poaceae</taxon>
        <taxon>BOP clade</taxon>
        <taxon>Oryzoideae</taxon>
        <taxon>Oryzeae</taxon>
        <taxon>Oryzinae</taxon>
        <taxon>Oryza</taxon>
    </lineage>
</organism>
<dbReference type="eggNOG" id="KOG0157">
    <property type="taxonomic scope" value="Eukaryota"/>
</dbReference>
<dbReference type="AlphaFoldDB" id="A0A0E0F055"/>
<evidence type="ECO:0000256" key="6">
    <source>
        <dbReference type="ARBA" id="ARBA00023004"/>
    </source>
</evidence>
<reference evidence="8" key="1">
    <citation type="submission" date="2015-04" db="UniProtKB">
        <authorList>
            <consortium name="EnsemblPlants"/>
        </authorList>
    </citation>
    <scope>IDENTIFICATION</scope>
</reference>